<dbReference type="EMBL" id="AJ697969">
    <property type="protein sequence ID" value="CAG27165.1"/>
    <property type="molecule type" value="Genomic_DNA"/>
</dbReference>
<dbReference type="KEGG" id="vg:5176729"/>
<name>Q2Z110_9CAUD</name>
<dbReference type="OrthoDB" id="11907at10239"/>
<protein>
    <recommendedName>
        <fullName evidence="3">Virion structural protein</fullName>
    </recommendedName>
</protein>
<proteinExistence type="predicted"/>
<reference evidence="1 2" key="4">
    <citation type="journal article" date="2005" name="J. Mol. Biol.">
        <title>Genome comparison of Pseudomonas aeruginosa large phages.</title>
        <authorList>
            <person name="Hertveldt K."/>
            <person name="Lavigne R."/>
            <person name="Pleteneva E."/>
            <person name="Sernova N."/>
            <person name="Kurochkina L."/>
            <person name="Korchevskii R."/>
            <person name="Robben J."/>
            <person name="Mesyanzhinov V."/>
            <person name="Krylov V.N."/>
            <person name="Volckaert G."/>
        </authorList>
    </citation>
    <scope>NUCLEOTIDE SEQUENCE</scope>
</reference>
<dbReference type="RefSeq" id="YP_418104.1">
    <property type="nucleotide sequence ID" value="NC_007623.1"/>
</dbReference>
<evidence type="ECO:0008006" key="3">
    <source>
        <dbReference type="Google" id="ProtNLM"/>
    </source>
</evidence>
<accession>Q2Z110</accession>
<evidence type="ECO:0000313" key="2">
    <source>
        <dbReference type="Proteomes" id="UP000001239"/>
    </source>
</evidence>
<dbReference type="Proteomes" id="UP000001239">
    <property type="component" value="Segment"/>
</dbReference>
<sequence>MELPRPLANLIALANSVNTQRSDKKIRLFATIITPVEQIELIIPTGMARLSMYSANCSDDWRIQGNLQPGVYLNRILPYKDNLFIEVVERQGLHQTMSRFRCIPLSDSNPEMAGNSVHLAHLEGKDSINLITVKFQMIELGYALLKNEMVSDKHLMTTLDDALHYQLTKYGKQLQLTGKDAFRGVDIERPIDNPRVFKLIDIPSAVPLPQLGMWMQTHEEFGIYTKGFGMYYQKGLWMIYPLFKIGRYENGKRVLSIYRLPPDAVPTLHATYFTQDRVTTILATGTGRHVDGADIDRQNEGTGKRLISSDAVMGEVGNYYAKGQSASTRPDSLSEYQTAKRSSGEEIIPFEPTPTNNLCKHLSVNAYNDGSLETIQWNNSNRDLLEPGMPVRFFFMSGDDRLKYKEGTLIGARTELMKDTESPDIIFREHSALTLFLNDKVFDAP</sequence>
<reference evidence="1 2" key="2">
    <citation type="journal article" date="2003" name="Res. Microbiol.">
        <title>Myoviridae bacteriophages of Pseudomonas aeruginosa: a long and complex evolutionary pathway.</title>
        <authorList>
            <person name="Krylov V.N."/>
            <person name="Pleteneva E.A."/>
            <person name="Bourkalsteva M.V."/>
            <person name="Shaburova O.V."/>
            <person name="Volckaert G."/>
            <person name="Sykilinda N.N."/>
            <person name="Kurochkina L.P."/>
            <person name="Mesyanzhinov V.V."/>
        </authorList>
    </citation>
    <scope>NUCLEOTIDE SEQUENCE [LARGE SCALE GENOMIC DNA]</scope>
</reference>
<evidence type="ECO:0000313" key="1">
    <source>
        <dbReference type="EMBL" id="CAG27165.1"/>
    </source>
</evidence>
<keyword evidence="2" id="KW-1185">Reference proteome</keyword>
<dbReference type="GeneID" id="5176729"/>
<reference evidence="1 2" key="1">
    <citation type="journal article" date="2002" name="Genetika">
        <title>Phenogenetic characterization of a group of giant Phi KZ-like bacteriophages of Pseudomonas aeruginosa].</title>
        <authorList>
            <person name="Burkal'tseva M.V."/>
            <person name="Krylov V.N."/>
            <person name="Pleteneva E.A."/>
            <person name="Shaburova O.V."/>
            <person name="Krylov S.V."/>
            <person name="Volckaert G."/>
            <person name="Sykilinda N.N."/>
            <person name="Kurochkina L.P."/>
            <person name="Mesyanzhinov V.V."/>
        </authorList>
    </citation>
    <scope>NUCLEOTIDE SEQUENCE [LARGE SCALE GENOMIC DNA]</scope>
</reference>
<organism evidence="1 2">
    <name type="scientific">Pseudomonas phage EL</name>
    <dbReference type="NCBI Taxonomy" id="273133"/>
    <lineage>
        <taxon>Viruses</taxon>
        <taxon>Duplodnaviria</taxon>
        <taxon>Heunggongvirae</taxon>
        <taxon>Uroviricota</taxon>
        <taxon>Caudoviricetes</taxon>
        <taxon>Chimalliviridae</taxon>
        <taxon>Elvirus</taxon>
        <taxon>Elvirus EL</taxon>
    </lineage>
</organism>
<reference evidence="1 2" key="3">
    <citation type="journal article" date="2004" name="Bioinformatics">
        <title>PHIRE, a deterministic approach to reveal regulatory elements in bacteriophage genomes.</title>
        <authorList>
            <person name="Lavigne R."/>
            <person name="Sun W.D."/>
            <person name="Volckaert G."/>
        </authorList>
    </citation>
    <scope>NUCLEOTIDE SEQUENCE [LARGE SCALE GENOMIC DNA]</scope>
</reference>